<dbReference type="GO" id="GO:0016787">
    <property type="term" value="F:hydrolase activity"/>
    <property type="evidence" value="ECO:0007669"/>
    <property type="project" value="UniProtKB-KW"/>
</dbReference>
<organism evidence="3">
    <name type="scientific">Dyadobacter sp. 676</name>
    <dbReference type="NCBI Taxonomy" id="3088362"/>
    <lineage>
        <taxon>Bacteria</taxon>
        <taxon>Pseudomonadati</taxon>
        <taxon>Bacteroidota</taxon>
        <taxon>Cytophagia</taxon>
        <taxon>Cytophagales</taxon>
        <taxon>Spirosomataceae</taxon>
        <taxon>Dyadobacter</taxon>
    </lineage>
</organism>
<dbReference type="InterPro" id="IPR003140">
    <property type="entry name" value="PLipase/COase/thioEstase"/>
</dbReference>
<reference evidence="3" key="1">
    <citation type="submission" date="2024-06" db="EMBL/GenBank/DDBJ databases">
        <title>Sequencing and assembly of the genome of Dyadobacter sp. strain 676, a symbiont of Cyamopsis tetragonoloba.</title>
        <authorList>
            <person name="Guro P."/>
            <person name="Sazanova A."/>
            <person name="Kuznetsova I."/>
            <person name="Belimov A."/>
            <person name="Safronova V."/>
        </authorList>
    </citation>
    <scope>NUCLEOTIDE SEQUENCE</scope>
    <source>
        <strain evidence="3">676</strain>
    </source>
</reference>
<protein>
    <submittedName>
        <fullName evidence="3">Alpha/beta hydrolase-fold protein</fullName>
    </submittedName>
</protein>
<dbReference type="Pfam" id="PF02230">
    <property type="entry name" value="Abhydrolase_2"/>
    <property type="match status" value="1"/>
</dbReference>
<sequence>MGPNWKSAVLGVTLTLAATNTDVFAQKLPSGPQVLTFFSDADDTEQPYGLYLPENFDENKKYPLVIMLHGAGSNHRLALRRVFGKSNAEGETDVEATRYFPKWDNVDYIVASPYARGTAGYQGIPEQDVYDVLADVKMRFKIDEDRTYLTGLSMGGGGTLWIGLSRPDIWAAIAPVCPAPPAGTFDLAPNATNFPVHFFHGDADPVVPVAGTQKWVSHLQDLGAEVSYKEFVDVKHDSWVNAYDNEYIFEWFKDFKRNPYPNRVRFVSRQYKYDKAFWVQFNRFSYGKLAEIDAKFTKENALDITTKNLEKFTLNLKGHPKFKPGAALTLKIDGSNVNAKTDSVVTLFRESVAGKWAVEGATIMSIYTGKKKGAEGPIYAAFSSRHVYVYGTADNPSPEELKKRVDIATQAASWSQYRGEFLGRVMFFPRVLADKEVRPSDIESSNLILFGTKESNALISKYADQLPVHLKKTDTSHGLFYVVPMEGHYMVVSSGLPWWAGTKDEGFPFVPAMHRKLSEFKDIIFFKDSSVNLLIDHYFTQEWKLDDDTKRKLSASGAVDITP</sequence>
<keyword evidence="1" id="KW-0732">Signal</keyword>
<dbReference type="InterPro" id="IPR029058">
    <property type="entry name" value="AB_hydrolase_fold"/>
</dbReference>
<accession>A0AAU8FNQ5</accession>
<name>A0AAU8FNQ5_9BACT</name>
<evidence type="ECO:0000256" key="1">
    <source>
        <dbReference type="ARBA" id="ARBA00022729"/>
    </source>
</evidence>
<evidence type="ECO:0000313" key="3">
    <source>
        <dbReference type="EMBL" id="XCH26176.1"/>
    </source>
</evidence>
<dbReference type="EMBL" id="CP159289">
    <property type="protein sequence ID" value="XCH26176.1"/>
    <property type="molecule type" value="Genomic_DNA"/>
</dbReference>
<dbReference type="PANTHER" id="PTHR43037:SF1">
    <property type="entry name" value="BLL1128 PROTEIN"/>
    <property type="match status" value="1"/>
</dbReference>
<keyword evidence="3" id="KW-0378">Hydrolase</keyword>
<gene>
    <name evidence="3" type="ORF">ABV298_07195</name>
</gene>
<dbReference type="AlphaFoldDB" id="A0AAU8FNQ5"/>
<dbReference type="SUPFAM" id="SSF53474">
    <property type="entry name" value="alpha/beta-Hydrolases"/>
    <property type="match status" value="1"/>
</dbReference>
<dbReference type="PANTHER" id="PTHR43037">
    <property type="entry name" value="UNNAMED PRODUCT-RELATED"/>
    <property type="match status" value="1"/>
</dbReference>
<dbReference type="InterPro" id="IPR050955">
    <property type="entry name" value="Plant_Biomass_Hydrol_Est"/>
</dbReference>
<dbReference type="RefSeq" id="WP_353721470.1">
    <property type="nucleotide sequence ID" value="NZ_CP159289.1"/>
</dbReference>
<feature type="domain" description="Phospholipase/carboxylesterase/thioesterase" evidence="2">
    <location>
        <begin position="91"/>
        <end position="241"/>
    </location>
</feature>
<proteinExistence type="predicted"/>
<evidence type="ECO:0000259" key="2">
    <source>
        <dbReference type="Pfam" id="PF02230"/>
    </source>
</evidence>
<dbReference type="Gene3D" id="3.40.50.1820">
    <property type="entry name" value="alpha/beta hydrolase"/>
    <property type="match status" value="1"/>
</dbReference>